<gene>
    <name evidence="1" type="ORF">BAU18_002518</name>
</gene>
<dbReference type="EMBL" id="MAEI02000001">
    <property type="protein sequence ID" value="MEO1782901.1"/>
    <property type="molecule type" value="Genomic_DNA"/>
</dbReference>
<keyword evidence="2" id="KW-1185">Reference proteome</keyword>
<comment type="caution">
    <text evidence="1">The sequence shown here is derived from an EMBL/GenBank/DDBJ whole genome shotgun (WGS) entry which is preliminary data.</text>
</comment>
<evidence type="ECO:0008006" key="3">
    <source>
        <dbReference type="Google" id="ProtNLM"/>
    </source>
</evidence>
<protein>
    <recommendedName>
        <fullName evidence="3">Transposase</fullName>
    </recommendedName>
</protein>
<reference evidence="1" key="2">
    <citation type="submission" date="2024-02" db="EMBL/GenBank/DDBJ databases">
        <title>The Genome Sequence of Enterococcus diestrammenae JM9A.</title>
        <authorList>
            <person name="Earl A."/>
            <person name="Manson A."/>
            <person name="Gilmore M."/>
            <person name="Sanders J."/>
            <person name="Shea T."/>
            <person name="Howe W."/>
            <person name="Livny J."/>
            <person name="Cuomo C."/>
            <person name="Neafsey D."/>
            <person name="Birren B."/>
        </authorList>
    </citation>
    <scope>NUCLEOTIDE SEQUENCE</scope>
    <source>
        <strain evidence="1">JM9A</strain>
    </source>
</reference>
<proteinExistence type="predicted"/>
<evidence type="ECO:0000313" key="2">
    <source>
        <dbReference type="Proteomes" id="UP001429357"/>
    </source>
</evidence>
<dbReference type="Pfam" id="PF01527">
    <property type="entry name" value="HTH_Tnp_1"/>
    <property type="match status" value="1"/>
</dbReference>
<dbReference type="RefSeq" id="WP_161869897.1">
    <property type="nucleotide sequence ID" value="NZ_MAEI02000001.1"/>
</dbReference>
<name>A0ABV0F8F9_9ENTE</name>
<reference evidence="1" key="1">
    <citation type="submission" date="2016-06" db="EMBL/GenBank/DDBJ databases">
        <authorList>
            <person name="Van Tyne D."/>
        </authorList>
    </citation>
    <scope>NUCLEOTIDE SEQUENCE</scope>
    <source>
        <strain evidence="1">JM9A</strain>
    </source>
</reference>
<dbReference type="SUPFAM" id="SSF46689">
    <property type="entry name" value="Homeodomain-like"/>
    <property type="match status" value="1"/>
</dbReference>
<dbReference type="InterPro" id="IPR009057">
    <property type="entry name" value="Homeodomain-like_sf"/>
</dbReference>
<accession>A0ABV0F8F9</accession>
<evidence type="ECO:0000313" key="1">
    <source>
        <dbReference type="EMBL" id="MEO1782901.1"/>
    </source>
</evidence>
<organism evidence="1 2">
    <name type="scientific">Enterococcus diestrammenae</name>
    <dbReference type="NCBI Taxonomy" id="1155073"/>
    <lineage>
        <taxon>Bacteria</taxon>
        <taxon>Bacillati</taxon>
        <taxon>Bacillota</taxon>
        <taxon>Bacilli</taxon>
        <taxon>Lactobacillales</taxon>
        <taxon>Enterococcaceae</taxon>
        <taxon>Enterococcus</taxon>
    </lineage>
</organism>
<dbReference type="Gene3D" id="1.10.10.60">
    <property type="entry name" value="Homeodomain-like"/>
    <property type="match status" value="1"/>
</dbReference>
<dbReference type="InterPro" id="IPR002514">
    <property type="entry name" value="Transposase_8"/>
</dbReference>
<dbReference type="Proteomes" id="UP001429357">
    <property type="component" value="Unassembled WGS sequence"/>
</dbReference>
<sequence length="94" mass="11241">MQLRRYPESFKTKIVDLRSDGHRVSELAKIFEISESSIYRWVKTLRSTEPENLLECKLMLEALIELNKRQKVLENMSLKIKKIFIIDLEHPRLI</sequence>